<organism evidence="2 3">
    <name type="scientific">Archangium gephyra</name>
    <dbReference type="NCBI Taxonomy" id="48"/>
    <lineage>
        <taxon>Bacteria</taxon>
        <taxon>Pseudomonadati</taxon>
        <taxon>Myxococcota</taxon>
        <taxon>Myxococcia</taxon>
        <taxon>Myxococcales</taxon>
        <taxon>Cystobacterineae</taxon>
        <taxon>Archangiaceae</taxon>
        <taxon>Archangium</taxon>
    </lineage>
</organism>
<sequence>MAVGSLGVGSNRGGGNRSREGRIRVPSGPEVHPCFPSGNGAPVCPGDSRRVHSIWSFFGPLGPRLPGPGGLPTARAHTSDGSRQRPSPASLRQPTHSTRLSSLASLAESCESLAVACALARCGWGGAGGGARVGVPAEATGGDSVVCGGEGQPRHAAGGGERAGARPAPVRGAGLRQVPGVWSIDARLRAGALCELQGRAARRLLVQGTRGVPVLQCEAGACDGGAPGGAGASARALSTVDAVLSAPGAVGTPQGRGTALGRPHRLPARGVYQAHSLQQRQRWTEVDVRPPPRKQPRCAALEGFSLHANTHLHANDRLGLERLCRYGARGALTLERLSRAEDARGAPLRVHRHGSQFVGSHQRPSSAPLLPPAALDIAPIPLMRLPTACRTQSPHTNSLTPSRGQGPAALPPEAPANTGGRGTHARGRTAPCEGRAGAAQHAHRPQTQGQHGGRGAAMKSFYLYCFLMALATSGCFLFRPDNLRGRMLEKPVIVDVSGHEFKTLRTAIEDTAKTALQGTGLAWGGINVKHAGAVTFHIIDAREYDRQCDDAQSCSLARKLQHNCVAFSPTAIACDLSLLWLIHRDAVRIALSTLLHPETQKPLFPRAAYREQFFRGERISQMPIDMIAKMKEIDSMVERTNRQHILESRNRILRGFLELILFHEFGHIVKKHIAGRGAVPSCALDARSVNLVNLCQKPSPAEEEADTFALTVLSRRVDPTQDTPERYIAEWWIEEYQRANYEALADCWLPLGWKWSAAPESEKLCFYGRWLERVSTGSHPAWFRRYLQSVEMLESRGVTLPDAAEAKTSARTALQLIEMFCSSQENRSLPIQQPGS</sequence>
<gene>
    <name evidence="2" type="ORF">AA314_09162</name>
</gene>
<dbReference type="Proteomes" id="UP000035579">
    <property type="component" value="Chromosome"/>
</dbReference>
<feature type="compositionally biased region" description="Polar residues" evidence="1">
    <location>
        <begin position="84"/>
        <end position="99"/>
    </location>
</feature>
<dbReference type="AlphaFoldDB" id="A0AAC8QIB0"/>
<evidence type="ECO:0000256" key="1">
    <source>
        <dbReference type="SAM" id="MobiDB-lite"/>
    </source>
</evidence>
<protein>
    <submittedName>
        <fullName evidence="2">Uncharacterized protein</fullName>
    </submittedName>
</protein>
<feature type="region of interest" description="Disordered" evidence="1">
    <location>
        <begin position="390"/>
        <end position="453"/>
    </location>
</feature>
<accession>A0AAC8QIB0</accession>
<name>A0AAC8QIB0_9BACT</name>
<feature type="compositionally biased region" description="Gly residues" evidence="1">
    <location>
        <begin position="1"/>
        <end position="16"/>
    </location>
</feature>
<feature type="region of interest" description="Disordered" evidence="1">
    <location>
        <begin position="65"/>
        <end position="100"/>
    </location>
</feature>
<feature type="region of interest" description="Disordered" evidence="1">
    <location>
        <begin position="1"/>
        <end position="37"/>
    </location>
</feature>
<feature type="compositionally biased region" description="Polar residues" evidence="1">
    <location>
        <begin position="390"/>
        <end position="403"/>
    </location>
</feature>
<reference evidence="2 3" key="1">
    <citation type="submission" date="2015-05" db="EMBL/GenBank/DDBJ databases">
        <title>Genome assembly of Archangium gephyra DSM 2261.</title>
        <authorList>
            <person name="Sharma G."/>
            <person name="Subramanian S."/>
        </authorList>
    </citation>
    <scope>NUCLEOTIDE SEQUENCE [LARGE SCALE GENOMIC DNA]</scope>
    <source>
        <strain evidence="2 3">DSM 2261</strain>
    </source>
</reference>
<proteinExistence type="predicted"/>
<dbReference type="EMBL" id="CP011509">
    <property type="protein sequence ID" value="AKJ07536.1"/>
    <property type="molecule type" value="Genomic_DNA"/>
</dbReference>
<dbReference type="KEGG" id="age:AA314_09162"/>
<evidence type="ECO:0000313" key="2">
    <source>
        <dbReference type="EMBL" id="AKJ07536.1"/>
    </source>
</evidence>
<evidence type="ECO:0000313" key="3">
    <source>
        <dbReference type="Proteomes" id="UP000035579"/>
    </source>
</evidence>